<accession>A0ACC2GRJ2</accession>
<gene>
    <name evidence="1" type="ORF">DPEC_G00126280</name>
</gene>
<protein>
    <submittedName>
        <fullName evidence="1">Uncharacterized protein</fullName>
    </submittedName>
</protein>
<evidence type="ECO:0000313" key="1">
    <source>
        <dbReference type="EMBL" id="KAJ8006243.1"/>
    </source>
</evidence>
<organism evidence="1 2">
    <name type="scientific">Dallia pectoralis</name>
    <name type="common">Alaska blackfish</name>
    <dbReference type="NCBI Taxonomy" id="75939"/>
    <lineage>
        <taxon>Eukaryota</taxon>
        <taxon>Metazoa</taxon>
        <taxon>Chordata</taxon>
        <taxon>Craniata</taxon>
        <taxon>Vertebrata</taxon>
        <taxon>Euteleostomi</taxon>
        <taxon>Actinopterygii</taxon>
        <taxon>Neopterygii</taxon>
        <taxon>Teleostei</taxon>
        <taxon>Protacanthopterygii</taxon>
        <taxon>Esociformes</taxon>
        <taxon>Umbridae</taxon>
        <taxon>Dallia</taxon>
    </lineage>
</organism>
<keyword evidence="2" id="KW-1185">Reference proteome</keyword>
<dbReference type="Proteomes" id="UP001157502">
    <property type="component" value="Chromosome 10"/>
</dbReference>
<name>A0ACC2GRJ2_DALPE</name>
<evidence type="ECO:0000313" key="2">
    <source>
        <dbReference type="Proteomes" id="UP001157502"/>
    </source>
</evidence>
<comment type="caution">
    <text evidence="1">The sequence shown here is derived from an EMBL/GenBank/DDBJ whole genome shotgun (WGS) entry which is preliminary data.</text>
</comment>
<proteinExistence type="predicted"/>
<sequence>MKARRRWYSQNLGLGSPSGERLVPGVSSQRWKEGLHGEIRSGGSTGADGGATGGVWRGHRAQRETDGVVQQYYPCLSESKGPKYYEKRKKKEKRGFTVLKTRAE</sequence>
<reference evidence="1" key="1">
    <citation type="submission" date="2021-05" db="EMBL/GenBank/DDBJ databases">
        <authorList>
            <person name="Pan Q."/>
            <person name="Jouanno E."/>
            <person name="Zahm M."/>
            <person name="Klopp C."/>
            <person name="Cabau C."/>
            <person name="Louis A."/>
            <person name="Berthelot C."/>
            <person name="Parey E."/>
            <person name="Roest Crollius H."/>
            <person name="Montfort J."/>
            <person name="Robinson-Rechavi M."/>
            <person name="Bouchez O."/>
            <person name="Lampietro C."/>
            <person name="Lopez Roques C."/>
            <person name="Donnadieu C."/>
            <person name="Postlethwait J."/>
            <person name="Bobe J."/>
            <person name="Dillon D."/>
            <person name="Chandos A."/>
            <person name="von Hippel F."/>
            <person name="Guiguen Y."/>
        </authorList>
    </citation>
    <scope>NUCLEOTIDE SEQUENCE</scope>
    <source>
        <strain evidence="1">YG-Jan2019</strain>
    </source>
</reference>
<dbReference type="EMBL" id="CM055737">
    <property type="protein sequence ID" value="KAJ8006243.1"/>
    <property type="molecule type" value="Genomic_DNA"/>
</dbReference>